<proteinExistence type="predicted"/>
<reference evidence="1 2" key="1">
    <citation type="submission" date="2018-06" db="EMBL/GenBank/DDBJ databases">
        <authorList>
            <consortium name="Pathogen Informatics"/>
            <person name="Doyle S."/>
        </authorList>
    </citation>
    <scope>NUCLEOTIDE SEQUENCE [LARGE SCALE GENOMIC DNA]</scope>
    <source>
        <strain evidence="1 2">NCTC8622</strain>
    </source>
</reference>
<organism evidence="1 2">
    <name type="scientific">Escherichia coli</name>
    <dbReference type="NCBI Taxonomy" id="562"/>
    <lineage>
        <taxon>Bacteria</taxon>
        <taxon>Pseudomonadati</taxon>
        <taxon>Pseudomonadota</taxon>
        <taxon>Gammaproteobacteria</taxon>
        <taxon>Enterobacterales</taxon>
        <taxon>Enterobacteriaceae</taxon>
        <taxon>Escherichia</taxon>
    </lineage>
</organism>
<evidence type="ECO:0000313" key="2">
    <source>
        <dbReference type="Proteomes" id="UP000254079"/>
    </source>
</evidence>
<name>A0A376U5B8_ECOLX</name>
<keyword evidence="1" id="KW-0489">Methyltransferase</keyword>
<gene>
    <name evidence="1" type="primary">yfiC_2</name>
    <name evidence="1" type="ORF">NCTC8622_03344</name>
</gene>
<dbReference type="GO" id="GO:0008168">
    <property type="term" value="F:methyltransferase activity"/>
    <property type="evidence" value="ECO:0007669"/>
    <property type="project" value="UniProtKB-KW"/>
</dbReference>
<dbReference type="Proteomes" id="UP000254079">
    <property type="component" value="Unassembled WGS sequence"/>
</dbReference>
<protein>
    <submittedName>
        <fullName evidence="1">tRNA (Adenine-N(6)-)-methyltransferase</fullName>
        <ecNumber evidence="1">2.1.1.223</ecNumber>
    </submittedName>
</protein>
<keyword evidence="1" id="KW-0808">Transferase</keyword>
<dbReference type="EC" id="2.1.1.223" evidence="1"/>
<dbReference type="GO" id="GO:0032259">
    <property type="term" value="P:methylation"/>
    <property type="evidence" value="ECO:0007669"/>
    <property type="project" value="UniProtKB-KW"/>
</dbReference>
<dbReference type="AlphaFoldDB" id="A0A376U5B8"/>
<sequence length="79" mass="8975">MVLPEQIGNGFTELALSMGWHLRLRTDVAENEARLPHRVLLAFSPQAGECFSDRLVIRGPDQNYSEAYTALTQAFYLFM</sequence>
<evidence type="ECO:0000313" key="1">
    <source>
        <dbReference type="EMBL" id="STI84288.1"/>
    </source>
</evidence>
<dbReference type="EMBL" id="UGCP01000002">
    <property type="protein sequence ID" value="STI84288.1"/>
    <property type="molecule type" value="Genomic_DNA"/>
</dbReference>
<accession>A0A376U5B8</accession>